<gene>
    <name evidence="1" type="ORF">Tco_1015488</name>
</gene>
<comment type="caution">
    <text evidence="1">The sequence shown here is derived from an EMBL/GenBank/DDBJ whole genome shotgun (WGS) entry which is preliminary data.</text>
</comment>
<sequence>MAGALHQYLAGLTLGLDYGLHPLNVDADGDRVASIGLRTIDHLVYVEQCADDPFEDLDEILGDYANTGKQITGDEITGKQMVVHVGNSSTVDDVLDLEMLFETEGVGPIGKKKVSKKWSGLDYDPEQDEVFDDDEHIVEDVHVSMNNFCFTADPKHDLSIGVVEVQEDDLDAIDYDSFGYHIIKSLATNPDIPVRAVQDQM</sequence>
<evidence type="ECO:0000313" key="1">
    <source>
        <dbReference type="EMBL" id="GJT64008.1"/>
    </source>
</evidence>
<reference evidence="1" key="1">
    <citation type="journal article" date="2022" name="Int. J. Mol. Sci.">
        <title>Draft Genome of Tanacetum Coccineum: Genomic Comparison of Closely Related Tanacetum-Family Plants.</title>
        <authorList>
            <person name="Yamashiro T."/>
            <person name="Shiraishi A."/>
            <person name="Nakayama K."/>
            <person name="Satake H."/>
        </authorList>
    </citation>
    <scope>NUCLEOTIDE SEQUENCE</scope>
</reference>
<accession>A0ABQ5FMA1</accession>
<dbReference type="Proteomes" id="UP001151760">
    <property type="component" value="Unassembled WGS sequence"/>
</dbReference>
<evidence type="ECO:0000313" key="2">
    <source>
        <dbReference type="Proteomes" id="UP001151760"/>
    </source>
</evidence>
<proteinExistence type="predicted"/>
<reference evidence="1" key="2">
    <citation type="submission" date="2022-01" db="EMBL/GenBank/DDBJ databases">
        <authorList>
            <person name="Yamashiro T."/>
            <person name="Shiraishi A."/>
            <person name="Satake H."/>
            <person name="Nakayama K."/>
        </authorList>
    </citation>
    <scope>NUCLEOTIDE SEQUENCE</scope>
</reference>
<protein>
    <submittedName>
        <fullName evidence="1">Uncharacterized protein</fullName>
    </submittedName>
</protein>
<dbReference type="EMBL" id="BQNB010017507">
    <property type="protein sequence ID" value="GJT64008.1"/>
    <property type="molecule type" value="Genomic_DNA"/>
</dbReference>
<name>A0ABQ5FMA1_9ASTR</name>
<organism evidence="1 2">
    <name type="scientific">Tanacetum coccineum</name>
    <dbReference type="NCBI Taxonomy" id="301880"/>
    <lineage>
        <taxon>Eukaryota</taxon>
        <taxon>Viridiplantae</taxon>
        <taxon>Streptophyta</taxon>
        <taxon>Embryophyta</taxon>
        <taxon>Tracheophyta</taxon>
        <taxon>Spermatophyta</taxon>
        <taxon>Magnoliopsida</taxon>
        <taxon>eudicotyledons</taxon>
        <taxon>Gunneridae</taxon>
        <taxon>Pentapetalae</taxon>
        <taxon>asterids</taxon>
        <taxon>campanulids</taxon>
        <taxon>Asterales</taxon>
        <taxon>Asteraceae</taxon>
        <taxon>Asteroideae</taxon>
        <taxon>Anthemideae</taxon>
        <taxon>Anthemidinae</taxon>
        <taxon>Tanacetum</taxon>
    </lineage>
</organism>
<keyword evidence="2" id="KW-1185">Reference proteome</keyword>